<dbReference type="Gene3D" id="3.20.20.30">
    <property type="entry name" value="Luciferase-like domain"/>
    <property type="match status" value="1"/>
</dbReference>
<keyword evidence="5" id="KW-1185">Reference proteome</keyword>
<dbReference type="EMBL" id="JADWOX010000006">
    <property type="protein sequence ID" value="MBI1684081.1"/>
    <property type="molecule type" value="Genomic_DNA"/>
</dbReference>
<dbReference type="InterPro" id="IPR011251">
    <property type="entry name" value="Luciferase-like_dom"/>
</dbReference>
<comment type="caution">
    <text evidence="4">The sequence shown here is derived from an EMBL/GenBank/DDBJ whole genome shotgun (WGS) entry which is preliminary data.</text>
</comment>
<keyword evidence="1" id="KW-0560">Oxidoreductase</keyword>
<dbReference type="Proteomes" id="UP000639859">
    <property type="component" value="Unassembled WGS sequence"/>
</dbReference>
<sequence length="379" mass="42091">MYVSVFMGPFARGPGEDIPLIDLCLEQAAQADKAGFAMVTFGEQHFNNYEPYCNPFMMGARLAPELKRAYFGTTICPLPLQNPLRLAENANILDVLMRGKFILGLSAGRVGFTPDFENFGLDPKDRDQIFATKYDALKQIWAHKYGDPPLAFDTPWFKGQLFGRMMPMSFRTGRPLHAIGTNTDATIKLIAASGTPVFLGPCQLKDAARKFALYRQAAAEAGYDAATIEDLINRSIVLHHVIVGETDAEAWERTEIMMGMNPLMNRRDDSRSLRQISEADETDPNLSEVERKNTEYVKSWVIAGSPETVARQILAHGEAGVPHVHTRFTVGAYNPDHIRASFTLFNEEVMPRLSPKQFAAPTGEGVREEYRAAVAGEVA</sequence>
<feature type="domain" description="Luciferase-like" evidence="3">
    <location>
        <begin position="21"/>
        <end position="321"/>
    </location>
</feature>
<proteinExistence type="predicted"/>
<dbReference type="PANTHER" id="PTHR30137:SF8">
    <property type="entry name" value="BLR5498 PROTEIN"/>
    <property type="match status" value="1"/>
</dbReference>
<gene>
    <name evidence="4" type="ORF">I4Q42_10415</name>
</gene>
<dbReference type="RefSeq" id="WP_198576009.1">
    <property type="nucleotide sequence ID" value="NZ_JADWOX010000006.1"/>
</dbReference>
<evidence type="ECO:0000256" key="2">
    <source>
        <dbReference type="ARBA" id="ARBA00023033"/>
    </source>
</evidence>
<evidence type="ECO:0000313" key="4">
    <source>
        <dbReference type="EMBL" id="MBI1684081.1"/>
    </source>
</evidence>
<dbReference type="Pfam" id="PF00296">
    <property type="entry name" value="Bac_luciferase"/>
    <property type="match status" value="1"/>
</dbReference>
<reference evidence="4 5" key="1">
    <citation type="submission" date="2020-11" db="EMBL/GenBank/DDBJ databases">
        <title>genome sequence of strain KACC 18849.</title>
        <authorList>
            <person name="Gao J."/>
            <person name="Zhang X."/>
        </authorList>
    </citation>
    <scope>NUCLEOTIDE SEQUENCE [LARGE SCALE GENOMIC DNA]</scope>
    <source>
        <strain evidence="4 5">KACC 18849</strain>
    </source>
</reference>
<organism evidence="4 5">
    <name type="scientific">Caulobacter hibisci</name>
    <dbReference type="NCBI Taxonomy" id="2035993"/>
    <lineage>
        <taxon>Bacteria</taxon>
        <taxon>Pseudomonadati</taxon>
        <taxon>Pseudomonadota</taxon>
        <taxon>Alphaproteobacteria</taxon>
        <taxon>Caulobacterales</taxon>
        <taxon>Caulobacteraceae</taxon>
        <taxon>Caulobacter</taxon>
    </lineage>
</organism>
<accession>A0ABS0SXE2</accession>
<dbReference type="PANTHER" id="PTHR30137">
    <property type="entry name" value="LUCIFERASE-LIKE MONOOXYGENASE"/>
    <property type="match status" value="1"/>
</dbReference>
<dbReference type="InterPro" id="IPR050766">
    <property type="entry name" value="Bact_Lucif_Oxidored"/>
</dbReference>
<dbReference type="SUPFAM" id="SSF51679">
    <property type="entry name" value="Bacterial luciferase-like"/>
    <property type="match status" value="1"/>
</dbReference>
<evidence type="ECO:0000259" key="3">
    <source>
        <dbReference type="Pfam" id="PF00296"/>
    </source>
</evidence>
<evidence type="ECO:0000313" key="5">
    <source>
        <dbReference type="Proteomes" id="UP000639859"/>
    </source>
</evidence>
<evidence type="ECO:0000256" key="1">
    <source>
        <dbReference type="ARBA" id="ARBA00023002"/>
    </source>
</evidence>
<keyword evidence="2" id="KW-0503">Monooxygenase</keyword>
<name>A0ABS0SXE2_9CAUL</name>
<protein>
    <submittedName>
        <fullName evidence="4">LLM class flavin-dependent oxidoreductase</fullName>
    </submittedName>
</protein>
<dbReference type="InterPro" id="IPR036661">
    <property type="entry name" value="Luciferase-like_sf"/>
</dbReference>